<proteinExistence type="predicted"/>
<evidence type="ECO:0000259" key="1">
    <source>
        <dbReference type="Pfam" id="PF01882"/>
    </source>
</evidence>
<dbReference type="InterPro" id="IPR002881">
    <property type="entry name" value="DUF58"/>
</dbReference>
<dbReference type="Pfam" id="PF01882">
    <property type="entry name" value="DUF58"/>
    <property type="match status" value="1"/>
</dbReference>
<sequence>MNIDYEYLSKIRRAVALYTNKKTSNILDGDFHSIHKGRSMEFEDLKEYALGDEVHDIDWKSSSRMGKTLVRRYMTDRRHNVMFVCDCGKKMTGDTPKGESKKDVALYAFGTVAYLTDKNGADFSMAFPKGDTSEISMFKAGTEHIERLIYEYEKYIDKDSNISFEQCIKNVLNCVHKRMIVILITDIEGLSSVSESTLKAVSCNNDLMAMCVEDAMLTGDNVFDNELGHYEKWFLSHNEKLKKQELEFREATANSIALSSRQSRTSVISLSGTEEIIDKTIVLFERHRHGNYGYIKTTI</sequence>
<evidence type="ECO:0000313" key="2">
    <source>
        <dbReference type="EMBL" id="SCY17623.1"/>
    </source>
</evidence>
<accession>A0A1G5DS71</accession>
<dbReference type="EMBL" id="FMUR01000009">
    <property type="protein sequence ID" value="SCY17623.1"/>
    <property type="molecule type" value="Genomic_DNA"/>
</dbReference>
<organism evidence="2 3">
    <name type="scientific">Butyrivibrio hungatei</name>
    <dbReference type="NCBI Taxonomy" id="185008"/>
    <lineage>
        <taxon>Bacteria</taxon>
        <taxon>Bacillati</taxon>
        <taxon>Bacillota</taxon>
        <taxon>Clostridia</taxon>
        <taxon>Lachnospirales</taxon>
        <taxon>Lachnospiraceae</taxon>
        <taxon>Butyrivibrio</taxon>
    </lineage>
</organism>
<reference evidence="3" key="1">
    <citation type="submission" date="2016-10" db="EMBL/GenBank/DDBJ databases">
        <authorList>
            <person name="Varghese N."/>
            <person name="Submissions S."/>
        </authorList>
    </citation>
    <scope>NUCLEOTIDE SEQUENCE [LARGE SCALE GENOMIC DNA]</scope>
    <source>
        <strain evidence="3">XBD2006</strain>
    </source>
</reference>
<dbReference type="Proteomes" id="UP000183047">
    <property type="component" value="Unassembled WGS sequence"/>
</dbReference>
<protein>
    <recommendedName>
        <fullName evidence="1">DUF58 domain-containing protein</fullName>
    </recommendedName>
</protein>
<dbReference type="OrthoDB" id="9776116at2"/>
<dbReference type="PANTHER" id="PTHR33608">
    <property type="entry name" value="BLL2464 PROTEIN"/>
    <property type="match status" value="1"/>
</dbReference>
<gene>
    <name evidence="2" type="ORF">SAMN02910451_01629</name>
</gene>
<evidence type="ECO:0000313" key="3">
    <source>
        <dbReference type="Proteomes" id="UP000183047"/>
    </source>
</evidence>
<dbReference type="RefSeq" id="WP_074462245.1">
    <property type="nucleotide sequence ID" value="NZ_FMUR01000009.1"/>
</dbReference>
<keyword evidence="3" id="KW-1185">Reference proteome</keyword>
<dbReference type="AlphaFoldDB" id="A0A1G5DS71"/>
<dbReference type="PANTHER" id="PTHR33608:SF6">
    <property type="entry name" value="BLL2464 PROTEIN"/>
    <property type="match status" value="1"/>
</dbReference>
<name>A0A1G5DS71_9FIRM</name>
<feature type="domain" description="DUF58" evidence="1">
    <location>
        <begin position="45"/>
        <end position="215"/>
    </location>
</feature>